<dbReference type="InterPro" id="IPR025110">
    <property type="entry name" value="AMP-bd_C"/>
</dbReference>
<feature type="domain" description="Carrier" evidence="5">
    <location>
        <begin position="994"/>
        <end position="1069"/>
    </location>
</feature>
<dbReference type="Gene3D" id="3.30.559.10">
    <property type="entry name" value="Chloramphenicol acetyltransferase-like domain"/>
    <property type="match status" value="1"/>
</dbReference>
<feature type="region of interest" description="Disordered" evidence="4">
    <location>
        <begin position="975"/>
        <end position="994"/>
    </location>
</feature>
<dbReference type="CDD" id="cd19540">
    <property type="entry name" value="LCL_NRPS-like"/>
    <property type="match status" value="1"/>
</dbReference>
<dbReference type="PROSITE" id="PS00455">
    <property type="entry name" value="AMP_BINDING"/>
    <property type="match status" value="1"/>
</dbReference>
<evidence type="ECO:0000313" key="6">
    <source>
        <dbReference type="EMBL" id="MFC5023290.1"/>
    </source>
</evidence>
<dbReference type="Proteomes" id="UP001595829">
    <property type="component" value="Unassembled WGS sequence"/>
</dbReference>
<dbReference type="Pfam" id="PF00668">
    <property type="entry name" value="Condensation"/>
    <property type="match status" value="1"/>
</dbReference>
<dbReference type="SMART" id="SM00823">
    <property type="entry name" value="PKS_PP"/>
    <property type="match status" value="1"/>
</dbReference>
<proteinExistence type="predicted"/>
<evidence type="ECO:0000256" key="4">
    <source>
        <dbReference type="SAM" id="MobiDB-lite"/>
    </source>
</evidence>
<evidence type="ECO:0000256" key="1">
    <source>
        <dbReference type="ARBA" id="ARBA00001957"/>
    </source>
</evidence>
<comment type="cofactor">
    <cofactor evidence="1">
        <name>pantetheine 4'-phosphate</name>
        <dbReference type="ChEBI" id="CHEBI:47942"/>
    </cofactor>
</comment>
<dbReference type="Gene3D" id="2.30.38.10">
    <property type="entry name" value="Luciferase, Domain 3"/>
    <property type="match status" value="1"/>
</dbReference>
<dbReference type="SUPFAM" id="SSF47336">
    <property type="entry name" value="ACP-like"/>
    <property type="match status" value="1"/>
</dbReference>
<dbReference type="Gene3D" id="3.40.50.1820">
    <property type="entry name" value="alpha/beta hydrolase"/>
    <property type="match status" value="1"/>
</dbReference>
<dbReference type="InterPro" id="IPR000873">
    <property type="entry name" value="AMP-dep_synth/lig_dom"/>
</dbReference>
<dbReference type="InterPro" id="IPR045851">
    <property type="entry name" value="AMP-bd_C_sf"/>
</dbReference>
<name>A0ABV9XGK9_9ACTN</name>
<dbReference type="InterPro" id="IPR029058">
    <property type="entry name" value="AB_hydrolase_fold"/>
</dbReference>
<evidence type="ECO:0000256" key="2">
    <source>
        <dbReference type="ARBA" id="ARBA00022450"/>
    </source>
</evidence>
<dbReference type="PROSITE" id="PS00012">
    <property type="entry name" value="PHOSPHOPANTETHEINE"/>
    <property type="match status" value="1"/>
</dbReference>
<dbReference type="PROSITE" id="PS50075">
    <property type="entry name" value="CARRIER"/>
    <property type="match status" value="1"/>
</dbReference>
<evidence type="ECO:0000259" key="5">
    <source>
        <dbReference type="PROSITE" id="PS50075"/>
    </source>
</evidence>
<accession>A0ABV9XGK9</accession>
<keyword evidence="2" id="KW-0596">Phosphopantetheine</keyword>
<reference evidence="7" key="1">
    <citation type="journal article" date="2019" name="Int. J. Syst. Evol. Microbiol.">
        <title>The Global Catalogue of Microorganisms (GCM) 10K type strain sequencing project: providing services to taxonomists for standard genome sequencing and annotation.</title>
        <authorList>
            <consortium name="The Broad Institute Genomics Platform"/>
            <consortium name="The Broad Institute Genome Sequencing Center for Infectious Disease"/>
            <person name="Wu L."/>
            <person name="Ma J."/>
        </authorList>
    </citation>
    <scope>NUCLEOTIDE SEQUENCE [LARGE SCALE GENOMIC DNA]</scope>
    <source>
        <strain evidence="7">CGMCC 4.1648</strain>
    </source>
</reference>
<sequence length="1084" mass="113726">MLPLSFAQRRLWFIEQLEGPSATYNIPVALRLSGDVDRTALADALRDVIGRHEVLRTVFPVVDGEPHQSILALDDLAWDLDVVELPATATWEEVTDAVAGTARYVFDLATEAPIRAWLFAAGPDEHVLSVVVHHIAGDGWSMRPLARDISLAYAARCAGRAPEWEPLPVQYADYTLWQRELLGDAENPDSVFSRQVGYWRQALTGIPEELELPYDRARPAAMGHRGHSVPFDVPAEVHARLAAVAEAEGATAFMVVQAALAMLLSRLGAGTDIPIGAAVAGRTDEALDDLVGFFVNTVVMRTDLSGDPTFRQLLAQVRETGLSALAHQDVPFERLVEELSPARSLARHPLFQVMLTVQNNAEAAVDLPGARAAGGVPTGERAAKFDLDMSVGEAFDGDGRPAGLRGALIAAADLFEAGTAERIAERFVRVLTQLADDPDLPLRAVDVLGGVERRRVVEEWNDTAVGLPSGSVLGLFEARVVRSPDAVAVVCGDVGVSYGELDARANRLARYLVGQGVGAESLVGLCLPRGVEMLTAVLAVWKAGAGYLPVDPEYPGERIAFMLADSGAVLLLTSEEILDELPAGRVRMVALDDALTVAQLGAVEASAPGAVLHGEGVAYVIYTSGSTGRPKGVAVTHSGLANYVVWAAEAYDAGRGGAPLHSSLAFDLTVTSVLVPLVSGCAVTVSAEGGAEGLAGLLGAGGGFDVVKVVPAHLPLLGELVAGDGLAGAAGRLVVGGEALAGADVRGWLERAPGSVVVNEYGPTETVVGCCVFEVRAGDEVGDVVPIGRPVANTRLYVLDETLEPVPVGVAGELYIAGAQVARGYVGRAGLTAERFVACPFGGGGGRMYRTGDRVRWSGEGELVFVGRVDDQVKIRGFRIEPGEVQAVVVSHPLVGQAAVVVREDVPGDRRLVAYLVPADDEGAAGGVSGEAARTASDALSEAVRAYAAQRLPEHMVPSALVVLDALPLTPNGKVDRKALPAPEQAASAGSGRAPATAQEELLCGIFAQVLGRESVGVDDDFFELGGHSLLAVRLISLVRAQLGVELPLRVLLGAPTVAELAQKIGTQKSARPALRPMRKQEES</sequence>
<dbReference type="Pfam" id="PF00501">
    <property type="entry name" value="AMP-binding"/>
    <property type="match status" value="1"/>
</dbReference>
<dbReference type="InterPro" id="IPR001242">
    <property type="entry name" value="Condensation_dom"/>
</dbReference>
<dbReference type="Gene3D" id="3.40.50.980">
    <property type="match status" value="2"/>
</dbReference>
<dbReference type="Pfam" id="PF13193">
    <property type="entry name" value="AMP-binding_C"/>
    <property type="match status" value="1"/>
</dbReference>
<dbReference type="InterPro" id="IPR010071">
    <property type="entry name" value="AA_adenyl_dom"/>
</dbReference>
<dbReference type="RefSeq" id="WP_380842615.1">
    <property type="nucleotide sequence ID" value="NZ_JBHMCZ010000052.1"/>
</dbReference>
<organism evidence="6 7">
    <name type="scientific">Streptomyces coeruleoprunus</name>
    <dbReference type="NCBI Taxonomy" id="285563"/>
    <lineage>
        <taxon>Bacteria</taxon>
        <taxon>Bacillati</taxon>
        <taxon>Actinomycetota</taxon>
        <taxon>Actinomycetes</taxon>
        <taxon>Kitasatosporales</taxon>
        <taxon>Streptomycetaceae</taxon>
        <taxon>Streptomyces</taxon>
    </lineage>
</organism>
<dbReference type="Gene3D" id="3.30.559.30">
    <property type="entry name" value="Nonribosomal peptide synthetase, condensation domain"/>
    <property type="match status" value="1"/>
</dbReference>
<dbReference type="InterPro" id="IPR009081">
    <property type="entry name" value="PP-bd_ACP"/>
</dbReference>
<dbReference type="InterPro" id="IPR036736">
    <property type="entry name" value="ACP-like_sf"/>
</dbReference>
<dbReference type="InterPro" id="IPR020806">
    <property type="entry name" value="PKS_PP-bd"/>
</dbReference>
<keyword evidence="7" id="KW-1185">Reference proteome</keyword>
<protein>
    <submittedName>
        <fullName evidence="6">Amino acid adenylation domain-containing protein</fullName>
    </submittedName>
</protein>
<comment type="caution">
    <text evidence="6">The sequence shown here is derived from an EMBL/GenBank/DDBJ whole genome shotgun (WGS) entry which is preliminary data.</text>
</comment>
<evidence type="ECO:0000256" key="3">
    <source>
        <dbReference type="ARBA" id="ARBA00022553"/>
    </source>
</evidence>
<dbReference type="SUPFAM" id="SSF56801">
    <property type="entry name" value="Acetyl-CoA synthetase-like"/>
    <property type="match status" value="1"/>
</dbReference>
<dbReference type="PANTHER" id="PTHR45527">
    <property type="entry name" value="NONRIBOSOMAL PEPTIDE SYNTHETASE"/>
    <property type="match status" value="1"/>
</dbReference>
<dbReference type="PANTHER" id="PTHR45527:SF1">
    <property type="entry name" value="FATTY ACID SYNTHASE"/>
    <property type="match status" value="1"/>
</dbReference>
<dbReference type="InterPro" id="IPR006162">
    <property type="entry name" value="Ppantetheine_attach_site"/>
</dbReference>
<dbReference type="Pfam" id="PF00550">
    <property type="entry name" value="PP-binding"/>
    <property type="match status" value="1"/>
</dbReference>
<keyword evidence="3" id="KW-0597">Phosphoprotein</keyword>
<dbReference type="CDD" id="cd05930">
    <property type="entry name" value="A_NRPS"/>
    <property type="match status" value="1"/>
</dbReference>
<dbReference type="SUPFAM" id="SSF52777">
    <property type="entry name" value="CoA-dependent acyltransferases"/>
    <property type="match status" value="2"/>
</dbReference>
<dbReference type="InterPro" id="IPR020845">
    <property type="entry name" value="AMP-binding_CS"/>
</dbReference>
<gene>
    <name evidence="6" type="ORF">ACFPM3_14210</name>
</gene>
<dbReference type="EMBL" id="JBHSJD010000008">
    <property type="protein sequence ID" value="MFC5023290.1"/>
    <property type="molecule type" value="Genomic_DNA"/>
</dbReference>
<dbReference type="NCBIfam" id="TIGR01733">
    <property type="entry name" value="AA-adenyl-dom"/>
    <property type="match status" value="1"/>
</dbReference>
<dbReference type="InterPro" id="IPR023213">
    <property type="entry name" value="CAT-like_dom_sf"/>
</dbReference>
<dbReference type="Gene3D" id="3.30.300.30">
    <property type="match status" value="1"/>
</dbReference>
<evidence type="ECO:0000313" key="7">
    <source>
        <dbReference type="Proteomes" id="UP001595829"/>
    </source>
</evidence>